<reference evidence="1" key="1">
    <citation type="journal article" date="2013" name="Environ. Microbiol.">
        <title>Microbiota from the distal guts of lean and obese adolescents exhibit partial functional redundancy besides clear differences in community structure.</title>
        <authorList>
            <person name="Ferrer M."/>
            <person name="Ruiz A."/>
            <person name="Lanza F."/>
            <person name="Haange S.B."/>
            <person name="Oberbach A."/>
            <person name="Till H."/>
            <person name="Bargiela R."/>
            <person name="Campoy C."/>
            <person name="Segura M.T."/>
            <person name="Richter M."/>
            <person name="von Bergen M."/>
            <person name="Seifert J."/>
            <person name="Suarez A."/>
        </authorList>
    </citation>
    <scope>NUCLEOTIDE SEQUENCE</scope>
</reference>
<dbReference type="SUPFAM" id="SSF69279">
    <property type="entry name" value="Phage tail proteins"/>
    <property type="match status" value="1"/>
</dbReference>
<proteinExistence type="predicted"/>
<feature type="non-terminal residue" evidence="1">
    <location>
        <position position="188"/>
    </location>
</feature>
<accession>K1UMH7</accession>
<comment type="caution">
    <text evidence="1">The sequence shown here is derived from an EMBL/GenBank/DDBJ whole genome shotgun (WGS) entry which is preliminary data.</text>
</comment>
<protein>
    <submittedName>
        <fullName evidence="1">Uncharacterized protein</fullName>
    </submittedName>
</protein>
<dbReference type="EMBL" id="AJWY01000224">
    <property type="protein sequence ID" value="EKC81464.1"/>
    <property type="molecule type" value="Genomic_DNA"/>
</dbReference>
<organism evidence="1">
    <name type="scientific">human gut metagenome</name>
    <dbReference type="NCBI Taxonomy" id="408170"/>
    <lineage>
        <taxon>unclassified sequences</taxon>
        <taxon>metagenomes</taxon>
        <taxon>organismal metagenomes</taxon>
    </lineage>
</organism>
<evidence type="ECO:0000313" key="1">
    <source>
        <dbReference type="EMBL" id="EKC81464.1"/>
    </source>
</evidence>
<dbReference type="AlphaFoldDB" id="K1UMH7"/>
<gene>
    <name evidence="1" type="ORF">LEA_00316</name>
</gene>
<sequence length="188" mass="21021">MKWQGESTLPIKRGDEVTVWLGYDGDLQFAFRGFITTLGLKTPTTITCEDYMFRLKQREAKKLTYKDATIGQILKDQKLGIGYKVFGEQSIGQYRVTADTLSALLGQLKDHAGVRSFIRIEDDEPVLYSGVLFERGKSPKQVFATGLNLIDDTQLKVQNAADVKIKVKAVSLMPNNKKIRVEVGDTDG</sequence>
<name>K1UMH7_9ZZZZ</name>